<reference evidence="3" key="1">
    <citation type="submission" date="2011-07" db="EMBL/GenBank/DDBJ databases">
        <authorList>
            <consortium name="Caenorhabditis brenneri Sequencing and Analysis Consortium"/>
            <person name="Wilson R.K."/>
        </authorList>
    </citation>
    <scope>NUCLEOTIDE SEQUENCE [LARGE SCALE GENOMIC DNA]</scope>
    <source>
        <strain evidence="3">PB2801</strain>
    </source>
</reference>
<keyword evidence="1" id="KW-0472">Membrane</keyword>
<dbReference type="GO" id="GO:0042048">
    <property type="term" value="P:olfactory behavior"/>
    <property type="evidence" value="ECO:0007669"/>
    <property type="project" value="TreeGrafter"/>
</dbReference>
<feature type="transmembrane region" description="Helical" evidence="1">
    <location>
        <begin position="142"/>
        <end position="168"/>
    </location>
</feature>
<keyword evidence="3" id="KW-1185">Reference proteome</keyword>
<dbReference type="OMA" id="YAVYPAV"/>
<dbReference type="InterPro" id="IPR019428">
    <property type="entry name" value="7TM_GPCR_serpentine_rcpt_Str"/>
</dbReference>
<dbReference type="Pfam" id="PF10326">
    <property type="entry name" value="7TM_GPCR_Str"/>
    <property type="match status" value="1"/>
</dbReference>
<dbReference type="HOGENOM" id="CLU_036335_2_0_1"/>
<evidence type="ECO:0000256" key="1">
    <source>
        <dbReference type="SAM" id="Phobius"/>
    </source>
</evidence>
<dbReference type="SUPFAM" id="SSF81321">
    <property type="entry name" value="Family A G protein-coupled receptor-like"/>
    <property type="match status" value="1"/>
</dbReference>
<name>G0MRR2_CAEBE</name>
<feature type="transmembrane region" description="Helical" evidence="1">
    <location>
        <begin position="12"/>
        <end position="32"/>
    </location>
</feature>
<evidence type="ECO:0008006" key="4">
    <source>
        <dbReference type="Google" id="ProtNLM"/>
    </source>
</evidence>
<gene>
    <name evidence="2" type="ORF">CAEBREN_19825</name>
</gene>
<accession>G0MRR2</accession>
<dbReference type="GO" id="GO:0038022">
    <property type="term" value="F:G protein-coupled olfactory receptor activity"/>
    <property type="evidence" value="ECO:0007669"/>
    <property type="project" value="TreeGrafter"/>
</dbReference>
<dbReference type="PANTHER" id="PTHR22943">
    <property type="entry name" value="7-TRANSMEMBRANE DOMAIN RECEPTOR C.ELEGANS"/>
    <property type="match status" value="1"/>
</dbReference>
<sequence length="278" mass="31798">MSNYEKLKNFVQWISFFSSLFFNSILIVLIMTKSPKKMGNYRYLMIYFSGFAMFFSTLDVVVGPGRTAYFEGGYLIIWLAIPILCGVIWGATLQIFVAPTEETTEFLRASFLLHYNLDMKYVIYIGSSYWKTNSKGEMEVVVSSYIAVTIFFLIKATSFGIVSYYGYLSYRRISHLPKEGESVFTRSLQKQLYTALVFQAIIPILLMYLPIGSFLILPAFNVNIESFSKLATLFYAVYPAVDPLPLFFVVDNYRIALRSCFYGCTVKANRVSVTEDTS</sequence>
<feature type="transmembrane region" description="Helical" evidence="1">
    <location>
        <begin position="109"/>
        <end position="130"/>
    </location>
</feature>
<evidence type="ECO:0000313" key="3">
    <source>
        <dbReference type="Proteomes" id="UP000008068"/>
    </source>
</evidence>
<dbReference type="InParanoid" id="G0MRR2"/>
<dbReference type="eggNOG" id="ENOG502TFU1">
    <property type="taxonomic scope" value="Eukaryota"/>
</dbReference>
<dbReference type="STRING" id="135651.G0MRR2"/>
<feature type="transmembrane region" description="Helical" evidence="1">
    <location>
        <begin position="44"/>
        <end position="63"/>
    </location>
</feature>
<dbReference type="GO" id="GO:0005886">
    <property type="term" value="C:plasma membrane"/>
    <property type="evidence" value="ECO:0007669"/>
    <property type="project" value="TreeGrafter"/>
</dbReference>
<protein>
    <recommendedName>
        <fullName evidence="4">Seven TM Receptor</fullName>
    </recommendedName>
</protein>
<evidence type="ECO:0000313" key="2">
    <source>
        <dbReference type="EMBL" id="EGT42611.1"/>
    </source>
</evidence>
<organism evidence="3">
    <name type="scientific">Caenorhabditis brenneri</name>
    <name type="common">Nematode worm</name>
    <dbReference type="NCBI Taxonomy" id="135651"/>
    <lineage>
        <taxon>Eukaryota</taxon>
        <taxon>Metazoa</taxon>
        <taxon>Ecdysozoa</taxon>
        <taxon>Nematoda</taxon>
        <taxon>Chromadorea</taxon>
        <taxon>Rhabditida</taxon>
        <taxon>Rhabditina</taxon>
        <taxon>Rhabditomorpha</taxon>
        <taxon>Rhabditoidea</taxon>
        <taxon>Rhabditidae</taxon>
        <taxon>Peloderinae</taxon>
        <taxon>Caenorhabditis</taxon>
    </lineage>
</organism>
<proteinExistence type="predicted"/>
<feature type="transmembrane region" description="Helical" evidence="1">
    <location>
        <begin position="75"/>
        <end position="97"/>
    </location>
</feature>
<dbReference type="Proteomes" id="UP000008068">
    <property type="component" value="Unassembled WGS sequence"/>
</dbReference>
<dbReference type="AlphaFoldDB" id="G0MRR2"/>
<keyword evidence="1" id="KW-1133">Transmembrane helix</keyword>
<feature type="transmembrane region" description="Helical" evidence="1">
    <location>
        <begin position="232"/>
        <end position="250"/>
    </location>
</feature>
<feature type="transmembrane region" description="Helical" evidence="1">
    <location>
        <begin position="196"/>
        <end position="220"/>
    </location>
</feature>
<dbReference type="OrthoDB" id="5811365at2759"/>
<dbReference type="EMBL" id="GL379809">
    <property type="protein sequence ID" value="EGT42611.1"/>
    <property type="molecule type" value="Genomic_DNA"/>
</dbReference>
<dbReference type="PANTHER" id="PTHR22943:SF25">
    <property type="entry name" value="SEVEN TM RECEPTOR"/>
    <property type="match status" value="1"/>
</dbReference>
<keyword evidence="1" id="KW-0812">Transmembrane</keyword>